<dbReference type="PROSITE" id="PS50822">
    <property type="entry name" value="PIWI"/>
    <property type="match status" value="1"/>
</dbReference>
<dbReference type="CDD" id="cd04657">
    <property type="entry name" value="Piwi_ago-like"/>
    <property type="match status" value="1"/>
</dbReference>
<dbReference type="PROSITE" id="PS50821">
    <property type="entry name" value="PAZ"/>
    <property type="match status" value="1"/>
</dbReference>
<dbReference type="KEGG" id="som:SOMG_04199"/>
<dbReference type="Pfam" id="PF16487">
    <property type="entry name" value="ArgoMid"/>
    <property type="match status" value="1"/>
</dbReference>
<dbReference type="AlphaFoldDB" id="A0AAF0AWW8"/>
<evidence type="ECO:0000259" key="2">
    <source>
        <dbReference type="PROSITE" id="PS50821"/>
    </source>
</evidence>
<dbReference type="Pfam" id="PF16488">
    <property type="entry name" value="ArgoL2"/>
    <property type="match status" value="1"/>
</dbReference>
<gene>
    <name evidence="4" type="primary">ago1</name>
    <name evidence="4" type="ORF">SOMG_04199</name>
</gene>
<dbReference type="InterPro" id="IPR045246">
    <property type="entry name" value="Piwi_ago-like"/>
</dbReference>
<dbReference type="InterPro" id="IPR012337">
    <property type="entry name" value="RNaseH-like_sf"/>
</dbReference>
<dbReference type="GO" id="GO:0003723">
    <property type="term" value="F:RNA binding"/>
    <property type="evidence" value="ECO:0007669"/>
    <property type="project" value="InterPro"/>
</dbReference>
<feature type="domain" description="PAZ" evidence="2">
    <location>
        <begin position="213"/>
        <end position="329"/>
    </location>
</feature>
<dbReference type="RefSeq" id="XP_056039454.1">
    <property type="nucleotide sequence ID" value="XM_056182986.1"/>
</dbReference>
<feature type="domain" description="Piwi" evidence="3">
    <location>
        <begin position="503"/>
        <end position="802"/>
    </location>
</feature>
<proteinExistence type="inferred from homology"/>
<dbReference type="Pfam" id="PF16486">
    <property type="entry name" value="ArgoN"/>
    <property type="match status" value="1"/>
</dbReference>
<dbReference type="InterPro" id="IPR036085">
    <property type="entry name" value="PAZ_dom_sf"/>
</dbReference>
<dbReference type="InterPro" id="IPR003100">
    <property type="entry name" value="PAZ_dom"/>
</dbReference>
<dbReference type="SMART" id="SM00949">
    <property type="entry name" value="PAZ"/>
    <property type="match status" value="1"/>
</dbReference>
<dbReference type="InterPro" id="IPR032473">
    <property type="entry name" value="Argonaute_Mid_dom"/>
</dbReference>
<dbReference type="SMART" id="SM01163">
    <property type="entry name" value="DUF1785"/>
    <property type="match status" value="1"/>
</dbReference>
<dbReference type="GeneID" id="80877675"/>
<sequence length="838" mass="93866">MDVTPYKPPTDSAVRPGYGKLGRPVNLKANFFKINALPNHKINQYHVIIGDGSRLTRMLVNKIWNSKELKQQLGSSWRSCVYDGKSLLWTKDDITDFFISVNIGNEKREQLIDFGIQKTTTINLQTLTEFVNSKYALDPHVLNGIMFLDLLLKKRPSETLYGFMRSFFSGESTFALGNGIEAWKGFYQTIRPTQGQMSVNVDVSSSAFWRDGSFLSLLLEYTNSKDVQSLTRIDFKTLSRRFRLLKVTCKHKNNQGTPLSRKVYSIQGFSSNRASATTFTRNNNGKSETISVSKYFHEHHNVRLQYPDLPCVVVKNGAMLPVELCYVEKGQRYTAKLNADQTAKMIRFAAQRPHERVQQIQGFIRQSAWDTDPYLAEYGMKIASSMTDVSGRILNTPSICYGGNSIERPTGGSWNLRGKRFFKPAGAPVKSWAVMCFTSSRKLPTVVIENFVKTYVQALTGLGIQFSQKKPPIMYADARANISESVKGLYRKAELVSKCPPDYLFFIVDRNSPEPYGSIKRICNTTLGIPSQCALSHHIQAAKPQYCANLGMKINAKLGGINTVLQAKSNPLGTVPTLIIGADVYHPGVGASGVSIASLVGSLNLEGSKYTAVSRAIPRHQEVIDDMKDVIVHLLQGFKASTGAIPQRIIYFRDGTSEGQFKFVIEQELGEIKAAFQKLSLNYNPKVTVCTTQKRHHARFFIKNKQDGDKNGNPLPGTIIEKNVTHPFEYDFYLISHATLQGVTAPVHYTVLHDEIRMPPDQFQALCNNLCYVYARSTTSVSLVPPVYYAHLVSNLAKFQDPTLDNDTDSVVSEENSEETVKPLAEISGKLKSKMWFM</sequence>
<dbReference type="PANTHER" id="PTHR22891">
    <property type="entry name" value="EUKARYOTIC TRANSLATION INITIATION FACTOR 2C"/>
    <property type="match status" value="1"/>
</dbReference>
<name>A0AAF0AWW8_9SCHI</name>
<dbReference type="SMART" id="SM00950">
    <property type="entry name" value="Piwi"/>
    <property type="match status" value="1"/>
</dbReference>
<dbReference type="InterPro" id="IPR036397">
    <property type="entry name" value="RNaseH_sf"/>
</dbReference>
<dbReference type="CDD" id="cd02846">
    <property type="entry name" value="PAZ_argonaute_like"/>
    <property type="match status" value="1"/>
</dbReference>
<dbReference type="SUPFAM" id="SSF53098">
    <property type="entry name" value="Ribonuclease H-like"/>
    <property type="match status" value="1"/>
</dbReference>
<accession>A0AAF0AWW8</accession>
<dbReference type="Pfam" id="PF02170">
    <property type="entry name" value="PAZ"/>
    <property type="match status" value="1"/>
</dbReference>
<dbReference type="Gene3D" id="3.30.420.10">
    <property type="entry name" value="Ribonuclease H-like superfamily/Ribonuclease H"/>
    <property type="match status" value="1"/>
</dbReference>
<evidence type="ECO:0000259" key="3">
    <source>
        <dbReference type="PROSITE" id="PS50822"/>
    </source>
</evidence>
<dbReference type="InterPro" id="IPR032472">
    <property type="entry name" value="ArgoL2"/>
</dbReference>
<evidence type="ECO:0000313" key="4">
    <source>
        <dbReference type="EMBL" id="WBW75211.1"/>
    </source>
</evidence>
<dbReference type="InterPro" id="IPR003165">
    <property type="entry name" value="Piwi"/>
</dbReference>
<reference evidence="4 5" key="1">
    <citation type="journal article" date="2023" name="G3 (Bethesda)">
        <title>A high-quality reference genome for the fission yeast Schizosaccharomyces osmophilus.</title>
        <authorList>
            <person name="Jia G.S."/>
            <person name="Zhang W.C."/>
            <person name="Liang Y."/>
            <person name="Liu X.H."/>
            <person name="Rhind N."/>
            <person name="Pidoux A."/>
            <person name="Brysch-Herzberg M."/>
            <person name="Du L.L."/>
        </authorList>
    </citation>
    <scope>NUCLEOTIDE SEQUENCE [LARGE SCALE GENOMIC DNA]</scope>
    <source>
        <strain evidence="4 5">CBS 15793</strain>
    </source>
</reference>
<dbReference type="InterPro" id="IPR014811">
    <property type="entry name" value="ArgoL1"/>
</dbReference>
<dbReference type="InterPro" id="IPR032474">
    <property type="entry name" value="Argonaute_N"/>
</dbReference>
<organism evidence="4 5">
    <name type="scientific">Schizosaccharomyces osmophilus</name>
    <dbReference type="NCBI Taxonomy" id="2545709"/>
    <lineage>
        <taxon>Eukaryota</taxon>
        <taxon>Fungi</taxon>
        <taxon>Dikarya</taxon>
        <taxon>Ascomycota</taxon>
        <taxon>Taphrinomycotina</taxon>
        <taxon>Schizosaccharomycetes</taxon>
        <taxon>Schizosaccharomycetales</taxon>
        <taxon>Schizosaccharomycetaceae</taxon>
        <taxon>Schizosaccharomyces</taxon>
    </lineage>
</organism>
<protein>
    <submittedName>
        <fullName evidence="4">Argonaute</fullName>
    </submittedName>
</protein>
<dbReference type="Gene3D" id="3.40.50.2300">
    <property type="match status" value="1"/>
</dbReference>
<evidence type="ECO:0000256" key="1">
    <source>
        <dbReference type="RuleBase" id="RU361178"/>
    </source>
</evidence>
<dbReference type="Gene3D" id="2.170.260.10">
    <property type="entry name" value="paz domain"/>
    <property type="match status" value="1"/>
</dbReference>
<comment type="similarity">
    <text evidence="1">Belongs to the argonaute family.</text>
</comment>
<dbReference type="Pfam" id="PF02171">
    <property type="entry name" value="Piwi"/>
    <property type="match status" value="1"/>
</dbReference>
<dbReference type="SUPFAM" id="SSF101690">
    <property type="entry name" value="PAZ domain"/>
    <property type="match status" value="1"/>
</dbReference>
<dbReference type="EMBL" id="CP115613">
    <property type="protein sequence ID" value="WBW75211.1"/>
    <property type="molecule type" value="Genomic_DNA"/>
</dbReference>
<dbReference type="Pfam" id="PF08699">
    <property type="entry name" value="ArgoL1"/>
    <property type="match status" value="1"/>
</dbReference>
<evidence type="ECO:0000313" key="5">
    <source>
        <dbReference type="Proteomes" id="UP001212411"/>
    </source>
</evidence>
<dbReference type="Proteomes" id="UP001212411">
    <property type="component" value="Chromosome 3"/>
</dbReference>
<keyword evidence="5" id="KW-1185">Reference proteome</keyword>